<protein>
    <submittedName>
        <fullName evidence="1">Uncharacterized protein</fullName>
    </submittedName>
</protein>
<gene>
    <name evidence="1" type="ORF">SCE1572_46225</name>
</gene>
<dbReference type="Proteomes" id="UP000014803">
    <property type="component" value="Chromosome"/>
</dbReference>
<sequence>MITSNETVVRDLARGRTGFFHKPSGTAVITKPGFEGSAFRPEGGLEWFLEVLE</sequence>
<dbReference type="EMBL" id="CP003969">
    <property type="protein sequence ID" value="AGP41249.1"/>
    <property type="molecule type" value="Genomic_DNA"/>
</dbReference>
<reference evidence="1 2" key="1">
    <citation type="journal article" date="2013" name="Sci. Rep.">
        <title>Extraordinary expansion of a Sorangium cellulosum genome from an alkaline milieu.</title>
        <authorList>
            <person name="Han K."/>
            <person name="Li Z.F."/>
            <person name="Peng R."/>
            <person name="Zhu L.P."/>
            <person name="Zhou T."/>
            <person name="Wang L.G."/>
            <person name="Li S.G."/>
            <person name="Zhang X.B."/>
            <person name="Hu W."/>
            <person name="Wu Z.H."/>
            <person name="Qin N."/>
            <person name="Li Y.Z."/>
        </authorList>
    </citation>
    <scope>NUCLEOTIDE SEQUENCE [LARGE SCALE GENOMIC DNA]</scope>
    <source>
        <strain evidence="1 2">So0157-2</strain>
    </source>
</reference>
<dbReference type="PATRIC" id="fig|1254432.3.peg.10445"/>
<proteinExistence type="predicted"/>
<evidence type="ECO:0000313" key="2">
    <source>
        <dbReference type="Proteomes" id="UP000014803"/>
    </source>
</evidence>
<dbReference type="RefSeq" id="WP_020741085.1">
    <property type="nucleotide sequence ID" value="NC_021658.1"/>
</dbReference>
<evidence type="ECO:0000313" key="1">
    <source>
        <dbReference type="EMBL" id="AGP41249.1"/>
    </source>
</evidence>
<name>S4Y8P3_SORCE</name>
<dbReference type="HOGENOM" id="CLU_3066297_0_0_7"/>
<organism evidence="1 2">
    <name type="scientific">Sorangium cellulosum So0157-2</name>
    <dbReference type="NCBI Taxonomy" id="1254432"/>
    <lineage>
        <taxon>Bacteria</taxon>
        <taxon>Pseudomonadati</taxon>
        <taxon>Myxococcota</taxon>
        <taxon>Polyangia</taxon>
        <taxon>Polyangiales</taxon>
        <taxon>Polyangiaceae</taxon>
        <taxon>Sorangium</taxon>
    </lineage>
</organism>
<dbReference type="STRING" id="1254432.SCE1572_46225"/>
<dbReference type="KEGG" id="scu:SCE1572_46225"/>
<accession>S4Y8P3</accession>
<dbReference type="AlphaFoldDB" id="S4Y8P3"/>